<keyword evidence="2" id="KW-0732">Signal</keyword>
<protein>
    <submittedName>
        <fullName evidence="3">Uncharacterized protein</fullName>
    </submittedName>
</protein>
<sequence>MVIICSYVIFTLLASTRALPTLMEDPIAKLDPEEKEVLNPLPSGVDLSSTSESWSEAVVIRMYYDCQGRLVRQELSKLRTRNEDGIQVEKLQNVLRGAPENETTKELETPISFPSLKGRFRYPKPNTTNLPERKGWQQLPRQPDQTIPSIVGPDMIIGNPVRSCPEGYNFDRSLKCRKIVP</sequence>
<feature type="chain" id="PRO_5008583428" evidence="2">
    <location>
        <begin position="19"/>
        <end position="181"/>
    </location>
</feature>
<evidence type="ECO:0000313" key="3">
    <source>
        <dbReference type="EMBL" id="JAS60161.1"/>
    </source>
</evidence>
<organism evidence="3">
    <name type="scientific">Cuerna arida</name>
    <dbReference type="NCBI Taxonomy" id="1464854"/>
    <lineage>
        <taxon>Eukaryota</taxon>
        <taxon>Metazoa</taxon>
        <taxon>Ecdysozoa</taxon>
        <taxon>Arthropoda</taxon>
        <taxon>Hexapoda</taxon>
        <taxon>Insecta</taxon>
        <taxon>Pterygota</taxon>
        <taxon>Neoptera</taxon>
        <taxon>Paraneoptera</taxon>
        <taxon>Hemiptera</taxon>
        <taxon>Auchenorrhyncha</taxon>
        <taxon>Membracoidea</taxon>
        <taxon>Cicadellidae</taxon>
        <taxon>Cicadellinae</taxon>
        <taxon>Proconiini</taxon>
        <taxon>Cuerna</taxon>
    </lineage>
</organism>
<reference evidence="3" key="1">
    <citation type="submission" date="2015-11" db="EMBL/GenBank/DDBJ databases">
        <title>De novo transcriptome assembly of four potential Pierce s Disease insect vectors from Arizona vineyards.</title>
        <authorList>
            <person name="Tassone E.E."/>
        </authorList>
    </citation>
    <scope>NUCLEOTIDE SEQUENCE</scope>
</reference>
<evidence type="ECO:0000256" key="2">
    <source>
        <dbReference type="SAM" id="SignalP"/>
    </source>
</evidence>
<feature type="region of interest" description="Disordered" evidence="1">
    <location>
        <begin position="126"/>
        <end position="151"/>
    </location>
</feature>
<feature type="compositionally biased region" description="Polar residues" evidence="1">
    <location>
        <begin position="139"/>
        <end position="148"/>
    </location>
</feature>
<accession>A0A1B6GCK4</accession>
<proteinExistence type="predicted"/>
<gene>
    <name evidence="3" type="ORF">g.33518</name>
</gene>
<evidence type="ECO:0000256" key="1">
    <source>
        <dbReference type="SAM" id="MobiDB-lite"/>
    </source>
</evidence>
<dbReference type="AlphaFoldDB" id="A0A1B6GCK4"/>
<name>A0A1B6GCK4_9HEMI</name>
<dbReference type="EMBL" id="GECZ01009608">
    <property type="protein sequence ID" value="JAS60161.1"/>
    <property type="molecule type" value="Transcribed_RNA"/>
</dbReference>
<feature type="signal peptide" evidence="2">
    <location>
        <begin position="1"/>
        <end position="18"/>
    </location>
</feature>